<evidence type="ECO:0000259" key="2">
    <source>
        <dbReference type="SMART" id="SM00842"/>
    </source>
</evidence>
<organism evidence="3 4">
    <name type="scientific">Thermosipho affectus</name>
    <dbReference type="NCBI Taxonomy" id="660294"/>
    <lineage>
        <taxon>Bacteria</taxon>
        <taxon>Thermotogati</taxon>
        <taxon>Thermotogota</taxon>
        <taxon>Thermotogae</taxon>
        <taxon>Thermotogales</taxon>
        <taxon>Fervidobacteriaceae</taxon>
        <taxon>Thermosipho</taxon>
    </lineage>
</organism>
<dbReference type="InterPro" id="IPR003494">
    <property type="entry name" value="SHS2_FtsA"/>
</dbReference>
<dbReference type="GO" id="GO:0051301">
    <property type="term" value="P:cell division"/>
    <property type="evidence" value="ECO:0007669"/>
    <property type="project" value="UniProtKB-KW"/>
</dbReference>
<keyword evidence="3" id="KW-0131">Cell cycle</keyword>
<dbReference type="InterPro" id="IPR043129">
    <property type="entry name" value="ATPase_NBD"/>
</dbReference>
<accession>A0ABX3IJL0</accession>
<keyword evidence="1" id="KW-0694">RNA-binding</keyword>
<dbReference type="Proteomes" id="UP000242616">
    <property type="component" value="Unassembled WGS sequence"/>
</dbReference>
<dbReference type="EMBL" id="LBFC01000003">
    <property type="protein sequence ID" value="ONN28007.1"/>
    <property type="molecule type" value="Genomic_DNA"/>
</dbReference>
<dbReference type="SUPFAM" id="SSF53067">
    <property type="entry name" value="Actin-like ATPase domain"/>
    <property type="match status" value="2"/>
</dbReference>
<dbReference type="InterPro" id="IPR050696">
    <property type="entry name" value="FtsA/MreB"/>
</dbReference>
<dbReference type="Pfam" id="PF14450">
    <property type="entry name" value="FtsA"/>
    <property type="match status" value="1"/>
</dbReference>
<dbReference type="SMART" id="SM00842">
    <property type="entry name" value="FtsA"/>
    <property type="match status" value="1"/>
</dbReference>
<feature type="domain" description="SHS2" evidence="2">
    <location>
        <begin position="2"/>
        <end position="193"/>
    </location>
</feature>
<gene>
    <name evidence="3" type="ORF">XJ44_01125</name>
</gene>
<dbReference type="PANTHER" id="PTHR32432">
    <property type="entry name" value="CELL DIVISION PROTEIN FTSA-RELATED"/>
    <property type="match status" value="1"/>
</dbReference>
<evidence type="ECO:0000313" key="4">
    <source>
        <dbReference type="Proteomes" id="UP000242616"/>
    </source>
</evidence>
<sequence length="696" mass="77483">MVFALDVGTRKIAGVLASLEDEKVIVHDIVLKEHEHRAMLDGQIHDVEKVARVVKKVKEELESRNNVTLDKVAVALAGRFLTTAIGEYEEDISHVNEIDDELITRLELSAVDSAVQKIDAENMYCVGYSVIKYELDGNWLKKIKGLKGKNAKVEVVTAFLPIQVVDAMVSVLRKVDLTMTHMTLEPIAAINITVPEDLRILNIALVDVGAGTSDIAISKEGTIIAYGMVPLAGDEMTESITKALLVDFSTAENLKRWLNTPEENKKVYRNILDKEKEITKEKLNEIIGPVVDNITTKITEEILTLNGDKPQVVMVVGGGAKVPGFVERLAEKLDIEIDNISLKDAKNLNILDNTGIVVGSEFVTPLGIAYTALTKSGTIFEQVFVNDEPIQLVGFSGGHMLSEVLLQCGYSMIDLLGKPSESIVLEINGKMKILKGELPKPAPIYINGKRATLRDKVKHGDRIVIGKPSQTGEKSYSLYDVVLPIILDFGDKKRKYFPSVSLNGEIIKENVILKDGDKIEYNPVFVKDIRAELERELATVEFFYNDIYQEKKVGKVKIFKNELELSDKNQVDPGETLKVVFEITPLKIKDVAQSETKSVKIVLNGKEEVIEKDTLLYEVNGVLVSKEYEIKNGDKIYTTYSEDGGGIILADIFSKFKIDLKKIKNYKLLKNGKSAYFTEPLSNGDEVIFTYELKEE</sequence>
<dbReference type="PROSITE" id="PS50889">
    <property type="entry name" value="S4"/>
    <property type="match status" value="2"/>
</dbReference>
<evidence type="ECO:0000256" key="1">
    <source>
        <dbReference type="PROSITE-ProRule" id="PRU00182"/>
    </source>
</evidence>
<protein>
    <submittedName>
        <fullName evidence="3">Cell division protein FtsA</fullName>
    </submittedName>
</protein>
<proteinExistence type="predicted"/>
<dbReference type="Gene3D" id="3.30.420.40">
    <property type="match status" value="2"/>
</dbReference>
<name>A0ABX3IJL0_9BACT</name>
<dbReference type="CDD" id="cd24004">
    <property type="entry name" value="ASKHA_NBD_PilM-like"/>
    <property type="match status" value="1"/>
</dbReference>
<dbReference type="PANTHER" id="PTHR32432:SF3">
    <property type="entry name" value="ETHANOLAMINE UTILIZATION PROTEIN EUTJ"/>
    <property type="match status" value="1"/>
</dbReference>
<keyword evidence="4" id="KW-1185">Reference proteome</keyword>
<evidence type="ECO:0000313" key="3">
    <source>
        <dbReference type="EMBL" id="ONN28007.1"/>
    </source>
</evidence>
<comment type="caution">
    <text evidence="3">The sequence shown here is derived from an EMBL/GenBank/DDBJ whole genome shotgun (WGS) entry which is preliminary data.</text>
</comment>
<keyword evidence="3" id="KW-0132">Cell division</keyword>
<reference evidence="3 4" key="1">
    <citation type="submission" date="2015-06" db="EMBL/GenBank/DDBJ databases">
        <title>Genome sequencing of Thermotogales isolates from hydrothermal vents.</title>
        <authorList>
            <person name="Haverkamp T.H."/>
            <person name="Kublanov I.V."/>
            <person name="Nesbo C.L."/>
        </authorList>
    </citation>
    <scope>NUCLEOTIDE SEQUENCE [LARGE SCALE GENOMIC DNA]</scope>
    <source>
        <strain evidence="4">ik275mar</strain>
    </source>
</reference>
<dbReference type="RefSeq" id="WP_077197790.1">
    <property type="nucleotide sequence ID" value="NZ_LBFC01000003.1"/>
</dbReference>